<dbReference type="EMBL" id="CM041531">
    <property type="protein sequence ID" value="KAI3377497.1"/>
    <property type="molecule type" value="Genomic_DNA"/>
</dbReference>
<evidence type="ECO:0000313" key="1">
    <source>
        <dbReference type="EMBL" id="KAI3377497.1"/>
    </source>
</evidence>
<keyword evidence="2" id="KW-1185">Reference proteome</keyword>
<name>A0ACB8XD57_9TELE</name>
<proteinExistence type="predicted"/>
<protein>
    <submittedName>
        <fullName evidence="1">Uncharacterized protein</fullName>
    </submittedName>
</protein>
<comment type="caution">
    <text evidence="1">The sequence shown here is derived from an EMBL/GenBank/DDBJ whole genome shotgun (WGS) entry which is preliminary data.</text>
</comment>
<reference evidence="1" key="1">
    <citation type="submission" date="2022-04" db="EMBL/GenBank/DDBJ databases">
        <title>Jade perch genome.</title>
        <authorList>
            <person name="Chao B."/>
        </authorList>
    </citation>
    <scope>NUCLEOTIDE SEQUENCE</scope>
    <source>
        <strain evidence="1">CB-2022</strain>
    </source>
</reference>
<evidence type="ECO:0000313" key="2">
    <source>
        <dbReference type="Proteomes" id="UP000831701"/>
    </source>
</evidence>
<accession>A0ACB8XD57</accession>
<organism evidence="1 2">
    <name type="scientific">Scortum barcoo</name>
    <name type="common">barcoo grunter</name>
    <dbReference type="NCBI Taxonomy" id="214431"/>
    <lineage>
        <taxon>Eukaryota</taxon>
        <taxon>Metazoa</taxon>
        <taxon>Chordata</taxon>
        <taxon>Craniata</taxon>
        <taxon>Vertebrata</taxon>
        <taxon>Euteleostomi</taxon>
        <taxon>Actinopterygii</taxon>
        <taxon>Neopterygii</taxon>
        <taxon>Teleostei</taxon>
        <taxon>Neoteleostei</taxon>
        <taxon>Acanthomorphata</taxon>
        <taxon>Eupercaria</taxon>
        <taxon>Centrarchiformes</taxon>
        <taxon>Terapontoidei</taxon>
        <taxon>Terapontidae</taxon>
        <taxon>Scortum</taxon>
    </lineage>
</organism>
<dbReference type="Proteomes" id="UP000831701">
    <property type="component" value="Chromosome 1"/>
</dbReference>
<gene>
    <name evidence="1" type="ORF">L3Q82_008674</name>
</gene>
<sequence length="1707" mass="191971">MVALQCPHNREQIHPVSKLSWTSYTTEEMDLTNMSSAELRRMGVVAQEWSLVILSASVNHQGNYLCSQGNTSRQTWFILTVYTPQSENEERPTYSQTCYAQESCTLSCPDVNTPAVNSPNITSNGIIWHKVGESLPKDTHFSNVEENDHGVYTCTRSYLYQGQIFNMTFIVVLDVKPKKKTGLSEILLPHNNDVFNVDLGSAVVIDCEAVVYSSFDEVFWLSGNSFVEMDENLPVFYNLTWENNNHERKMTASLVFKSMSEQDLSKNYTCKLESALQSSSFVTITLAQKASFFSLVLALGIVGIMVIIATVVVFVTLKIDITLFLRDRLGCCRSPSDGKSYDAFLMCYKSNTDTGLNEDDRKLLESVLEEKFGYSLCLYDRDILPGKAVVEAVLDCTEQSHTVVFVPTSSDPGLQSSLFTDIHASFVAWQTRLVFIKTEATEVSRSGSLPEALQLLADAGNCVTWKGVSSVPLTSSFWKQLRYYLPAPKHSQRTRLLPQATTPHDNCVCAWRPQEIYVKAGEMVALQCPQNRGRSHADAKLIWTINTSDEMEMTSNVSSAELRRLGVLVHERTLVILSVSVNHQGNYSCSQGKTSRQTWFRLTVETPQSVNEERSKYSKTCYTQESCTLSCPDDNIPALNAMNITSDGVIWHKEGKSLPGGGYFSSVTENDHGVYTLTRSYLYHGQTYERTCTVALKVQQKDKSHKSSTINSPRMGDEFLVDLGSPLVIDCKAVVYPSLIIDEVFWLSGSSLVERDTNFSVFCNYTEVESDEDIKITASLVFKSVSKEDLSKNYTCKLESVSQFSSFVTITLAQKLRRSYVPLALCVVLVVVMMVFTVVLYVKFKMNITLFLRDTLGFHSSTSDGKSYDAFLMCYESDKDAGLNEDDRKWLESVLEERLGYSLCLYDRDVLPGKAVAEAVLDCIEKSCTLVLVPTFPDLGPGSGLLSAIHEALVERQTHLVFIKTEATEVSRSGSLPEALQLLADAGDCVTWKGQQQDIKHQYYRAVEGEIFMMPCVNQQMEVVWSRIGELRGGNERPSFNCGRKFLAEVKHSGNYTCLRCGSKLFFHLQVVEKTSLECCQPEKSSTLLVVGAGGNISCPGLTCSDSRDVIWYKGNKSMTEQSRRSCEKNGVLYLCKVSHLDTGVYFCDRQITEQGVNWTLRRAVKVTAVRKSHNMTCEAYFPFEITFSPKVQWYMNYGGNMENMTPLHMEMQEQEKVKFEETKVIQRAIIEEVTPQHLNNTYTCLTSNKVGNSSVTIKLKEKIKDEKEFDVLLSYVWSATSAEKHGVLTFPTRSGPDADEEACLSSTDPLNSEEGKATQRPLEELLPRVLEEQWGYRLCLLERDMLPGGVYTNDVVLAIQRSRMLICLLSAEYLSNSNAVFVLQSGVQALKSLVLNNVPVKMGQTLCICSRGSITIDNKKYYFVQKLDEGGFSYVDLVEGVKDGRFYALKRILCHDREGRQEAQTEVEMHQLFNHSNILSLVAHAFIDRGGKTEAWLLLPYIRKGSLWSVLEKLRDKGSSMSEKQILQILRGICSGLKAIHDKGYAHRDLKPTNVLLDEDNRPVLMDLGSMNRARIEVRGSREAMTIQDWAAQRCTISYRAPELFNVESHCIIDERTDIWSLGCVLYCMMMLEGPYDMVFQRGDSVALAVQNPVTIPQPCSYSEGLQMLLSSIMVSNPQERPNISWVLDQVQDLQSRSPNTQTNMV</sequence>